<dbReference type="RefSeq" id="WP_000459730.1">
    <property type="nucleotide sequence ID" value="NZ_AP025249.1"/>
</dbReference>
<proteinExistence type="predicted"/>
<evidence type="ECO:0000313" key="15">
    <source>
        <dbReference type="Proteomes" id="UP000459586"/>
    </source>
</evidence>
<evidence type="ECO:0000313" key="3">
    <source>
        <dbReference type="EMBL" id="CAA4399808.1"/>
    </source>
</evidence>
<dbReference type="EMBL" id="CACTOE010000030">
    <property type="protein sequence ID" value="CAA4167326.1"/>
    <property type="molecule type" value="Genomic_DNA"/>
</dbReference>
<accession>A0A115E4B1</accession>
<dbReference type="EMBL" id="CACUNS010000024">
    <property type="protein sequence ID" value="CAA6129747.1"/>
    <property type="molecule type" value="Genomic_DNA"/>
</dbReference>
<name>A0A115E4B1_STAAU</name>
<evidence type="ECO:0000313" key="4">
    <source>
        <dbReference type="EMBL" id="CAA4706543.1"/>
    </source>
</evidence>
<dbReference type="Gene3D" id="3.90.580.10">
    <property type="entry name" value="Zinc finger, CHC2-type domain"/>
    <property type="match status" value="1"/>
</dbReference>
<dbReference type="EMBL" id="CAIGXB010000017">
    <property type="protein sequence ID" value="CAC5811246.1"/>
    <property type="molecule type" value="Genomic_DNA"/>
</dbReference>
<dbReference type="GO" id="GO:0003677">
    <property type="term" value="F:DNA binding"/>
    <property type="evidence" value="ECO:0007669"/>
    <property type="project" value="InterPro"/>
</dbReference>
<evidence type="ECO:0000313" key="12">
    <source>
        <dbReference type="Proteomes" id="UP000442782"/>
    </source>
</evidence>
<dbReference type="Proteomes" id="UP000442696">
    <property type="component" value="Unassembled WGS sequence"/>
</dbReference>
<dbReference type="Proteomes" id="UP000507112">
    <property type="component" value="Unassembled WGS sequence"/>
</dbReference>
<dbReference type="Proteomes" id="UP000505390">
    <property type="component" value="Unassembled WGS sequence"/>
</dbReference>
<dbReference type="GO" id="GO:0006260">
    <property type="term" value="P:DNA replication"/>
    <property type="evidence" value="ECO:0007669"/>
    <property type="project" value="InterPro"/>
</dbReference>
<evidence type="ECO:0000313" key="17">
    <source>
        <dbReference type="Proteomes" id="UP000505390"/>
    </source>
</evidence>
<gene>
    <name evidence="9" type="ORF">EIG94_01720</name>
    <name evidence="1" type="ORF">SAMEA1029512_02715</name>
    <name evidence="2" type="ORF">SAMEA1029528_02812</name>
    <name evidence="3" type="ORF">SAMEA2078260_02694</name>
    <name evidence="5" type="ORF">SAMEA2078588_02704</name>
    <name evidence="6" type="ORF">SAMEA2080344_02640</name>
    <name evidence="4" type="ORF">SAMEA2081063_02685</name>
    <name evidence="7" type="ORF">SAMEA4008575_02767</name>
    <name evidence="8" type="ORF">SAMEA70146418_02869</name>
</gene>
<evidence type="ECO:0000313" key="5">
    <source>
        <dbReference type="EMBL" id="CAA6129747.1"/>
    </source>
</evidence>
<dbReference type="PIRSF" id="PIRSF014669">
    <property type="entry name" value="UCP014669"/>
    <property type="match status" value="1"/>
</dbReference>
<dbReference type="Gene3D" id="3.40.1360.10">
    <property type="match status" value="1"/>
</dbReference>
<dbReference type="EMBL" id="CACURZ010000022">
    <property type="protein sequence ID" value="CAA6390558.1"/>
    <property type="molecule type" value="Genomic_DNA"/>
</dbReference>
<evidence type="ECO:0000313" key="18">
    <source>
        <dbReference type="Proteomes" id="UP000507112"/>
    </source>
</evidence>
<dbReference type="GO" id="GO:0008270">
    <property type="term" value="F:zinc ion binding"/>
    <property type="evidence" value="ECO:0007669"/>
    <property type="project" value="InterPro"/>
</dbReference>
<evidence type="ECO:0000313" key="9">
    <source>
        <dbReference type="EMBL" id="RZH95679.1"/>
    </source>
</evidence>
<dbReference type="EMBL" id="CACTQT010000023">
    <property type="protein sequence ID" value="CAA4399808.1"/>
    <property type="molecule type" value="Genomic_DNA"/>
</dbReference>
<dbReference type="Proteomes" id="UP000443506">
    <property type="component" value="Unassembled WGS sequence"/>
</dbReference>
<evidence type="ECO:0000313" key="2">
    <source>
        <dbReference type="EMBL" id="CAA4170785.1"/>
    </source>
</evidence>
<dbReference type="Proteomes" id="UP000443708">
    <property type="component" value="Unassembled WGS sequence"/>
</dbReference>
<dbReference type="SUPFAM" id="SSF56731">
    <property type="entry name" value="DNA primase core"/>
    <property type="match status" value="1"/>
</dbReference>
<evidence type="ECO:0000313" key="1">
    <source>
        <dbReference type="EMBL" id="CAA4167326.1"/>
    </source>
</evidence>
<evidence type="ECO:0000313" key="10">
    <source>
        <dbReference type="Proteomes" id="UP000293434"/>
    </source>
</evidence>
<protein>
    <submittedName>
        <fullName evidence="4">Phage protein</fullName>
    </submittedName>
</protein>
<dbReference type="InterPro" id="IPR036977">
    <property type="entry name" value="DNA_primase_Znf_CHC2"/>
</dbReference>
<reference evidence="11 12" key="2">
    <citation type="submission" date="2019-12" db="EMBL/GenBank/DDBJ databases">
        <authorList>
            <consortium name="Pathogen Informatics"/>
        </authorList>
    </citation>
    <scope>NUCLEOTIDE SEQUENCE [LARGE SCALE GENOMIC DNA]</scope>
    <source>
        <strain evidence="8 18">MOS105</strain>
        <strain evidence="2 14">S040_N01_C01</strain>
        <strain evidence="1 12">S087_N01_C01</strain>
        <strain evidence="7 17">SG160</strain>
        <strain evidence="5 16">T012_N10_C04</strain>
        <strain evidence="3 11">T012_N16_C08</strain>
        <strain evidence="4 13">T065_N03_C06</strain>
        <strain evidence="6 15">T197_A02_C01</strain>
    </source>
</reference>
<dbReference type="EMBL" id="RQTC01000017">
    <property type="protein sequence ID" value="RZH95679.1"/>
    <property type="molecule type" value="Genomic_DNA"/>
</dbReference>
<dbReference type="Proteomes" id="UP000293434">
    <property type="component" value="Unassembled WGS sequence"/>
</dbReference>
<dbReference type="AlphaFoldDB" id="A0A115E4B1"/>
<reference evidence="9 10" key="1">
    <citation type="submission" date="2018-11" db="EMBL/GenBank/DDBJ databases">
        <title>Genomic profiling of Staphylococcus species from a Poultry farm system in KwaZulu-Natal, South Africa.</title>
        <authorList>
            <person name="Amoako D.G."/>
            <person name="Somboro A.M."/>
            <person name="Abia A.L.K."/>
            <person name="Bester L.A."/>
            <person name="Essack S.Y."/>
        </authorList>
    </citation>
    <scope>NUCLEOTIDE SEQUENCE [LARGE SCALE GENOMIC DNA]</scope>
    <source>
        <strain evidence="9 10">SA9</strain>
    </source>
</reference>
<evidence type="ECO:0000313" key="7">
    <source>
        <dbReference type="EMBL" id="CAC5811246.1"/>
    </source>
</evidence>
<evidence type="ECO:0000313" key="11">
    <source>
        <dbReference type="Proteomes" id="UP000442696"/>
    </source>
</evidence>
<evidence type="ECO:0000313" key="13">
    <source>
        <dbReference type="Proteomes" id="UP000443506"/>
    </source>
</evidence>
<evidence type="ECO:0000313" key="8">
    <source>
        <dbReference type="EMBL" id="CAC8239266.1"/>
    </source>
</evidence>
<comment type="caution">
    <text evidence="4">The sequence shown here is derived from an EMBL/GenBank/DDBJ whole genome shotgun (WGS) entry which is preliminary data.</text>
</comment>
<sequence length="370" mass="43141">MFDKDKFKSSLTNHDIEKVLAYYNAEGTEGKNGEIIAETICHNKTGGSHKLYYYPETQLFHCYTGCGSFDVFTLIEKRLKMEGKAHSFIDCITTLGKILEININLTSKVKGIQKSVKKIHDWDWLNKIQKKEKVQPQLKIHNERILTYFDEIYPKAWYQAGISLETMEKYQIKFYPEMFQTVIPHHDHEGNLIGIRSRNWDKEFVKKAKYIPTYINDTGYNHPLGYALYGLYQNKEAIIQRKKAMIVEGEKSCLFSDTFYGEDNFVVAICGSNMSKYQAELLLNLGIEEVIIAIDKEYMQVDTPEFDEYMKKVKKIGKLFAPYIQTYHLTDTNSVLNYKDSPLDATKSELEEMMKVDKHILTLKQIRNED</sequence>
<dbReference type="InterPro" id="IPR016622">
    <property type="entry name" value="Phage_SP-beta_YorJ"/>
</dbReference>
<evidence type="ECO:0000313" key="16">
    <source>
        <dbReference type="Proteomes" id="UP000459702"/>
    </source>
</evidence>
<dbReference type="Proteomes" id="UP000459586">
    <property type="component" value="Unassembled WGS sequence"/>
</dbReference>
<organism evidence="4 13">
    <name type="scientific">Staphylococcus aureus</name>
    <dbReference type="NCBI Taxonomy" id="1280"/>
    <lineage>
        <taxon>Bacteria</taxon>
        <taxon>Bacillati</taxon>
        <taxon>Bacillota</taxon>
        <taxon>Bacilli</taxon>
        <taxon>Bacillales</taxon>
        <taxon>Staphylococcaceae</taxon>
        <taxon>Staphylococcus</taxon>
    </lineage>
</organism>
<evidence type="ECO:0000313" key="6">
    <source>
        <dbReference type="EMBL" id="CAA6390558.1"/>
    </source>
</evidence>
<dbReference type="EMBL" id="CAIIGD010000018">
    <property type="protein sequence ID" value="CAC8239266.1"/>
    <property type="molecule type" value="Genomic_DNA"/>
</dbReference>
<dbReference type="Proteomes" id="UP000459702">
    <property type="component" value="Unassembled WGS sequence"/>
</dbReference>
<evidence type="ECO:0000313" key="14">
    <source>
        <dbReference type="Proteomes" id="UP000443708"/>
    </source>
</evidence>
<dbReference type="EMBL" id="CACTWD010000024">
    <property type="protein sequence ID" value="CAA4706543.1"/>
    <property type="molecule type" value="Genomic_DNA"/>
</dbReference>
<dbReference type="EMBL" id="CACTPI010000025">
    <property type="protein sequence ID" value="CAA4170785.1"/>
    <property type="molecule type" value="Genomic_DNA"/>
</dbReference>
<dbReference type="NCBIfam" id="NF006382">
    <property type="entry name" value="PRK08624.1"/>
    <property type="match status" value="1"/>
</dbReference>
<dbReference type="Proteomes" id="UP000442782">
    <property type="component" value="Unassembled WGS sequence"/>
</dbReference>